<keyword evidence="2" id="KW-1185">Reference proteome</keyword>
<protein>
    <submittedName>
        <fullName evidence="1">Uncharacterized protein</fullName>
    </submittedName>
</protein>
<accession>A0ABV4WKE7</accession>
<comment type="caution">
    <text evidence="1">The sequence shown here is derived from an EMBL/GenBank/DDBJ whole genome shotgun (WGS) entry which is preliminary data.</text>
</comment>
<dbReference type="RefSeq" id="WP_413277981.1">
    <property type="nucleotide sequence ID" value="NZ_JBHFNT010000116.1"/>
</dbReference>
<organism evidence="1 2">
    <name type="scientific">Floridaenema evergladense BLCC-F167</name>
    <dbReference type="NCBI Taxonomy" id="3153639"/>
    <lineage>
        <taxon>Bacteria</taxon>
        <taxon>Bacillati</taxon>
        <taxon>Cyanobacteriota</taxon>
        <taxon>Cyanophyceae</taxon>
        <taxon>Oscillatoriophycideae</taxon>
        <taxon>Aerosakkonematales</taxon>
        <taxon>Aerosakkonemataceae</taxon>
        <taxon>Floridanema</taxon>
        <taxon>Floridanema evergladense</taxon>
    </lineage>
</organism>
<dbReference type="Proteomes" id="UP001576780">
    <property type="component" value="Unassembled WGS sequence"/>
</dbReference>
<sequence length="80" mass="9176">MEKNFNSIKQRIELGIRNNIPVESKLIMLGEIVYATERQDLTPKEARELEALLNLEESIGDYKIIRELAIFGELVSVETV</sequence>
<reference evidence="1 2" key="1">
    <citation type="submission" date="2024-09" db="EMBL/GenBank/DDBJ databases">
        <title>Floridaenema gen nov. (Aerosakkonemataceae, Aerosakkonematales ord. nov., Cyanobacteria) from benthic tropical and subtropical fresh waters, with the description of four new species.</title>
        <authorList>
            <person name="Moretto J.A."/>
            <person name="Berthold D.E."/>
            <person name="Lefler F.W."/>
            <person name="Huang I.-S."/>
            <person name="Laughinghouse H. IV."/>
        </authorList>
    </citation>
    <scope>NUCLEOTIDE SEQUENCE [LARGE SCALE GENOMIC DNA]</scope>
    <source>
        <strain evidence="1 2">BLCC-F167</strain>
    </source>
</reference>
<dbReference type="EMBL" id="JBHFNT010000116">
    <property type="protein sequence ID" value="MFB2835569.1"/>
    <property type="molecule type" value="Genomic_DNA"/>
</dbReference>
<evidence type="ECO:0000313" key="2">
    <source>
        <dbReference type="Proteomes" id="UP001576780"/>
    </source>
</evidence>
<proteinExistence type="predicted"/>
<evidence type="ECO:0000313" key="1">
    <source>
        <dbReference type="EMBL" id="MFB2835569.1"/>
    </source>
</evidence>
<gene>
    <name evidence="1" type="ORF">ACE1CA_13635</name>
</gene>
<name>A0ABV4WKE7_9CYAN</name>